<name>A0A1I8I0M6_9PLAT</name>
<protein>
    <submittedName>
        <fullName evidence="2">Peptidase_M3 domain-containing protein</fullName>
    </submittedName>
</protein>
<evidence type="ECO:0000313" key="2">
    <source>
        <dbReference type="WBParaSite" id="maker-uti_cns_0009218-snap-gene-0.3-mRNA-1"/>
    </source>
</evidence>
<dbReference type="WBParaSite" id="maker-uti_cns_0009218-snap-gene-0.3-mRNA-1">
    <property type="protein sequence ID" value="maker-uti_cns_0009218-snap-gene-0.3-mRNA-1"/>
    <property type="gene ID" value="maker-uti_cns_0009218-snap-gene-0.3"/>
</dbReference>
<organism evidence="1 2">
    <name type="scientific">Macrostomum lignano</name>
    <dbReference type="NCBI Taxonomy" id="282301"/>
    <lineage>
        <taxon>Eukaryota</taxon>
        <taxon>Metazoa</taxon>
        <taxon>Spiralia</taxon>
        <taxon>Lophotrochozoa</taxon>
        <taxon>Platyhelminthes</taxon>
        <taxon>Rhabditophora</taxon>
        <taxon>Macrostomorpha</taxon>
        <taxon>Macrostomida</taxon>
        <taxon>Macrostomidae</taxon>
        <taxon>Macrostomum</taxon>
    </lineage>
</organism>
<dbReference type="Proteomes" id="UP000095280">
    <property type="component" value="Unplaced"/>
</dbReference>
<sequence length="139" mass="15422">LLRVSFGFILHPLPAAGGSEHAEAGRLRDSPFDPPGWLGGRGRESDFGYKDLNQMVQLFYYENVGAKCKKLIGYEGGAPIRVTLHQEEGLGCPALSCHWLVEFPCFFTGRLCRVTEFSGGRRRRRGWATVSHSSDGFMA</sequence>
<reference evidence="2" key="1">
    <citation type="submission" date="2016-11" db="UniProtKB">
        <authorList>
            <consortium name="WormBaseParasite"/>
        </authorList>
    </citation>
    <scope>IDENTIFICATION</scope>
</reference>
<proteinExistence type="predicted"/>
<accession>A0A1I8I0M6</accession>
<keyword evidence="1" id="KW-1185">Reference proteome</keyword>
<evidence type="ECO:0000313" key="1">
    <source>
        <dbReference type="Proteomes" id="UP000095280"/>
    </source>
</evidence>
<dbReference type="AlphaFoldDB" id="A0A1I8I0M6"/>